<dbReference type="InterPro" id="IPR030660">
    <property type="entry name" value="ABC_branched_ATPase_LivF/BraG"/>
</dbReference>
<dbReference type="RefSeq" id="WP_186873939.1">
    <property type="nucleotide sequence ID" value="NZ_JACOOR010000009.1"/>
</dbReference>
<protein>
    <submittedName>
        <fullName evidence="7">ABC transporter ATP-binding protein</fullName>
    </submittedName>
</protein>
<dbReference type="PANTHER" id="PTHR43820">
    <property type="entry name" value="HIGH-AFFINITY BRANCHED-CHAIN AMINO ACID TRANSPORT ATP-BINDING PROTEIN LIVF"/>
    <property type="match status" value="1"/>
</dbReference>
<reference evidence="7" key="1">
    <citation type="submission" date="2020-08" db="EMBL/GenBank/DDBJ databases">
        <title>Genome public.</title>
        <authorList>
            <person name="Liu C."/>
            <person name="Sun Q."/>
        </authorList>
    </citation>
    <scope>NUCLEOTIDE SEQUENCE</scope>
    <source>
        <strain evidence="7">NSJ-68</strain>
    </source>
</reference>
<evidence type="ECO:0000313" key="7">
    <source>
        <dbReference type="EMBL" id="MBC5661002.1"/>
    </source>
</evidence>
<keyword evidence="2" id="KW-0813">Transport</keyword>
<feature type="domain" description="ABC transporter" evidence="6">
    <location>
        <begin position="4"/>
        <end position="235"/>
    </location>
</feature>
<dbReference type="Proteomes" id="UP000649345">
    <property type="component" value="Unassembled WGS sequence"/>
</dbReference>
<evidence type="ECO:0000256" key="4">
    <source>
        <dbReference type="ARBA" id="ARBA00022840"/>
    </source>
</evidence>
<dbReference type="PIRSF" id="PIRSF039137">
    <property type="entry name" value="ABC_branched_ATPase"/>
    <property type="match status" value="1"/>
</dbReference>
<dbReference type="AlphaFoldDB" id="A0A923LEW4"/>
<keyword evidence="4 7" id="KW-0067">ATP-binding</keyword>
<evidence type="ECO:0000256" key="5">
    <source>
        <dbReference type="ARBA" id="ARBA00022970"/>
    </source>
</evidence>
<dbReference type="EMBL" id="JACOOR010000009">
    <property type="protein sequence ID" value="MBC5661002.1"/>
    <property type="molecule type" value="Genomic_DNA"/>
</dbReference>
<accession>A0A923LEW4</accession>
<evidence type="ECO:0000259" key="6">
    <source>
        <dbReference type="PROSITE" id="PS50893"/>
    </source>
</evidence>
<comment type="caution">
    <text evidence="7">The sequence shown here is derived from an EMBL/GenBank/DDBJ whole genome shotgun (WGS) entry which is preliminary data.</text>
</comment>
<evidence type="ECO:0000256" key="3">
    <source>
        <dbReference type="ARBA" id="ARBA00022741"/>
    </source>
</evidence>
<name>A0A923LEW4_9FIRM</name>
<evidence type="ECO:0000256" key="1">
    <source>
        <dbReference type="ARBA" id="ARBA00005417"/>
    </source>
</evidence>
<dbReference type="GO" id="GO:0015658">
    <property type="term" value="F:branched-chain amino acid transmembrane transporter activity"/>
    <property type="evidence" value="ECO:0007669"/>
    <property type="project" value="InterPro"/>
</dbReference>
<sequence>MSHLKIEQLKVNYGGIQALKGVDLEVREGEIITLVGANGAGKSTLMNTLMGLVRPARGHIYLDGEEITGLDTKKIVQKGMVLSPEGRQVFPEFSVKDNLMMGAYLRKEKDAAKELDTVLQMFPILKERFSQTAGTLSGGEQQMLAVGRAMMADPKILLLDEPSLGLAPLVIKEIFQMIQRIRNMGVTVLLVEQNARMSLKISDRAYVLETGLIVASDTAERILNSEEIQKAYLGGL</sequence>
<dbReference type="InterPro" id="IPR052156">
    <property type="entry name" value="BCAA_Transport_ATP-bd_LivF"/>
</dbReference>
<dbReference type="Pfam" id="PF00005">
    <property type="entry name" value="ABC_tran"/>
    <property type="match status" value="1"/>
</dbReference>
<evidence type="ECO:0000256" key="2">
    <source>
        <dbReference type="ARBA" id="ARBA00022448"/>
    </source>
</evidence>
<dbReference type="InterPro" id="IPR027417">
    <property type="entry name" value="P-loop_NTPase"/>
</dbReference>
<dbReference type="InterPro" id="IPR017871">
    <property type="entry name" value="ABC_transporter-like_CS"/>
</dbReference>
<dbReference type="GO" id="GO:0005524">
    <property type="term" value="F:ATP binding"/>
    <property type="evidence" value="ECO:0007669"/>
    <property type="project" value="UniProtKB-KW"/>
</dbReference>
<gene>
    <name evidence="7" type="ORF">H8S44_14665</name>
</gene>
<keyword evidence="3" id="KW-0547">Nucleotide-binding</keyword>
<dbReference type="Gene3D" id="3.40.50.300">
    <property type="entry name" value="P-loop containing nucleotide triphosphate hydrolases"/>
    <property type="match status" value="1"/>
</dbReference>
<dbReference type="InterPro" id="IPR003439">
    <property type="entry name" value="ABC_transporter-like_ATP-bd"/>
</dbReference>
<comment type="similarity">
    <text evidence="1">Belongs to the ABC transporter superfamily.</text>
</comment>
<evidence type="ECO:0000313" key="8">
    <source>
        <dbReference type="Proteomes" id="UP000649345"/>
    </source>
</evidence>
<keyword evidence="5" id="KW-0029">Amino-acid transport</keyword>
<dbReference type="InterPro" id="IPR003593">
    <property type="entry name" value="AAA+_ATPase"/>
</dbReference>
<dbReference type="SUPFAM" id="SSF52540">
    <property type="entry name" value="P-loop containing nucleoside triphosphate hydrolases"/>
    <property type="match status" value="1"/>
</dbReference>
<keyword evidence="8" id="KW-1185">Reference proteome</keyword>
<proteinExistence type="inferred from homology"/>
<dbReference type="GO" id="GO:0015807">
    <property type="term" value="P:L-amino acid transport"/>
    <property type="evidence" value="ECO:0007669"/>
    <property type="project" value="TreeGrafter"/>
</dbReference>
<dbReference type="PANTHER" id="PTHR43820:SF4">
    <property type="entry name" value="HIGH-AFFINITY BRANCHED-CHAIN AMINO ACID TRANSPORT ATP-BINDING PROTEIN LIVF"/>
    <property type="match status" value="1"/>
</dbReference>
<dbReference type="GO" id="GO:0016887">
    <property type="term" value="F:ATP hydrolysis activity"/>
    <property type="evidence" value="ECO:0007669"/>
    <property type="project" value="InterPro"/>
</dbReference>
<dbReference type="CDD" id="cd03224">
    <property type="entry name" value="ABC_TM1139_LivF_branched"/>
    <property type="match status" value="1"/>
</dbReference>
<dbReference type="PROSITE" id="PS50893">
    <property type="entry name" value="ABC_TRANSPORTER_2"/>
    <property type="match status" value="1"/>
</dbReference>
<organism evidence="7 8">
    <name type="scientific">Anaerosacchariphilus hominis</name>
    <dbReference type="NCBI Taxonomy" id="2763017"/>
    <lineage>
        <taxon>Bacteria</taxon>
        <taxon>Bacillati</taxon>
        <taxon>Bacillota</taxon>
        <taxon>Clostridia</taxon>
        <taxon>Lachnospirales</taxon>
        <taxon>Lachnospiraceae</taxon>
        <taxon>Anaerosacchariphilus</taxon>
    </lineage>
</organism>
<dbReference type="SMART" id="SM00382">
    <property type="entry name" value="AAA"/>
    <property type="match status" value="1"/>
</dbReference>
<dbReference type="PROSITE" id="PS00211">
    <property type="entry name" value="ABC_TRANSPORTER_1"/>
    <property type="match status" value="1"/>
</dbReference>